<dbReference type="RefSeq" id="WP_270919917.1">
    <property type="nucleotide sequence ID" value="NZ_CP127247.1"/>
</dbReference>
<dbReference type="InterPro" id="IPR020269">
    <property type="entry name" value="Phage_Mu_Releasin"/>
</dbReference>
<accession>A0A9Y2KXN9</accession>
<organism evidence="2 3">
    <name type="scientific">Parasedimentitalea psychrophila</name>
    <dbReference type="NCBI Taxonomy" id="2997337"/>
    <lineage>
        <taxon>Bacteria</taxon>
        <taxon>Pseudomonadati</taxon>
        <taxon>Pseudomonadota</taxon>
        <taxon>Alphaproteobacteria</taxon>
        <taxon>Rhodobacterales</taxon>
        <taxon>Paracoccaceae</taxon>
        <taxon>Parasedimentitalea</taxon>
    </lineage>
</organism>
<keyword evidence="3" id="KW-1185">Reference proteome</keyword>
<evidence type="ECO:0000313" key="2">
    <source>
        <dbReference type="EMBL" id="WIY25046.1"/>
    </source>
</evidence>
<dbReference type="Proteomes" id="UP001238334">
    <property type="component" value="Chromosome"/>
</dbReference>
<feature type="transmembrane region" description="Helical" evidence="1">
    <location>
        <begin position="6"/>
        <end position="26"/>
    </location>
</feature>
<evidence type="ECO:0000256" key="1">
    <source>
        <dbReference type="SAM" id="Phobius"/>
    </source>
</evidence>
<evidence type="ECO:0000313" key="3">
    <source>
        <dbReference type="Proteomes" id="UP001238334"/>
    </source>
</evidence>
<name>A0A9Y2KXN9_9RHOB</name>
<dbReference type="KEGG" id="ppso:QPJ95_21575"/>
<reference evidence="2 3" key="1">
    <citation type="submission" date="2023-06" db="EMBL/GenBank/DDBJ databases">
        <title>Parasedimentitalea psychrophila sp. nov., a psychrophilic bacterium isolated from deep-sea sediment.</title>
        <authorList>
            <person name="Li A."/>
        </authorList>
    </citation>
    <scope>NUCLEOTIDE SEQUENCE [LARGE SCALE GENOMIC DNA]</scope>
    <source>
        <strain evidence="2 3">QS115</strain>
    </source>
</reference>
<keyword evidence="1" id="KW-0472">Membrane</keyword>
<protein>
    <submittedName>
        <fullName evidence="2">DUF2730 family protein</fullName>
    </submittedName>
</protein>
<keyword evidence="1" id="KW-1133">Transmembrane helix</keyword>
<dbReference type="EMBL" id="CP127247">
    <property type="protein sequence ID" value="WIY25046.1"/>
    <property type="molecule type" value="Genomic_DNA"/>
</dbReference>
<keyword evidence="1" id="KW-0812">Transmembrane</keyword>
<dbReference type="AlphaFoldDB" id="A0A9Y2KXN9"/>
<dbReference type="Pfam" id="PF10805">
    <property type="entry name" value="DUF2730"/>
    <property type="match status" value="1"/>
</dbReference>
<proteinExistence type="predicted"/>
<sequence length="118" mass="13208">MDPELALKILGLAIPLGGILYTWFATRRKDVDSDFKAVAARLDVGSKRMDALELRAQATELALGNMPNKDDMHSLQLMLSEMGGDMKALRATMRSVAESQSRLEIVTTRHEDYLRETK</sequence>
<gene>
    <name evidence="2" type="ORF">QPJ95_21575</name>
</gene>